<dbReference type="SUPFAM" id="SSF53448">
    <property type="entry name" value="Nucleotide-diphospho-sugar transferases"/>
    <property type="match status" value="1"/>
</dbReference>
<dbReference type="Gene3D" id="3.90.550.10">
    <property type="entry name" value="Spore Coat Polysaccharide Biosynthesis Protein SpsA, Chain A"/>
    <property type="match status" value="1"/>
</dbReference>
<proteinExistence type="predicted"/>
<dbReference type="PANTHER" id="PTHR43777">
    <property type="entry name" value="MOLYBDENUM COFACTOR CYTIDYLYLTRANSFERASE"/>
    <property type="match status" value="1"/>
</dbReference>
<dbReference type="EMBL" id="UOFA01000019">
    <property type="protein sequence ID" value="VAW43718.1"/>
    <property type="molecule type" value="Genomic_DNA"/>
</dbReference>
<sequence>MRINGLILAAGNSSRLGQPKQLIKYQGRTLLADIEAKLLSCCDQVFVVLGYRPELFSKELSGAEIINNPNWQAGMGSSMTCGVQVAGQQSDGLLIALSDQPLIDLQHFQKLVDQFTQTPDQIVTTAYQNQCGVPVIFPSRYMNQLTQLDAKTGAQSVIHKYPNQIKKIECAAAAYDVDTVNDLFE</sequence>
<evidence type="ECO:0000313" key="2">
    <source>
        <dbReference type="EMBL" id="VAW43718.1"/>
    </source>
</evidence>
<keyword evidence="2" id="KW-0548">Nucleotidyltransferase</keyword>
<dbReference type="CDD" id="cd04182">
    <property type="entry name" value="GT_2_like_f"/>
    <property type="match status" value="1"/>
</dbReference>
<protein>
    <submittedName>
        <fullName evidence="2">Molybdenum cofactor cytidylyltransferase</fullName>
        <ecNumber evidence="2">2.7.7.76</ecNumber>
    </submittedName>
</protein>
<gene>
    <name evidence="2" type="ORF">MNBD_GAMMA02-1175</name>
</gene>
<keyword evidence="2" id="KW-0808">Transferase</keyword>
<accession>A0A3B0VJD7</accession>
<dbReference type="InterPro" id="IPR029044">
    <property type="entry name" value="Nucleotide-diphossugar_trans"/>
</dbReference>
<name>A0A3B0VJD7_9ZZZZ</name>
<feature type="domain" description="MobA-like NTP transferase" evidence="1">
    <location>
        <begin position="5"/>
        <end position="161"/>
    </location>
</feature>
<organism evidence="2">
    <name type="scientific">hydrothermal vent metagenome</name>
    <dbReference type="NCBI Taxonomy" id="652676"/>
    <lineage>
        <taxon>unclassified sequences</taxon>
        <taxon>metagenomes</taxon>
        <taxon>ecological metagenomes</taxon>
    </lineage>
</organism>
<dbReference type="EC" id="2.7.7.76" evidence="2"/>
<dbReference type="AlphaFoldDB" id="A0A3B0VJD7"/>
<dbReference type="PANTHER" id="PTHR43777:SF1">
    <property type="entry name" value="MOLYBDENUM COFACTOR CYTIDYLYLTRANSFERASE"/>
    <property type="match status" value="1"/>
</dbReference>
<evidence type="ECO:0000259" key="1">
    <source>
        <dbReference type="Pfam" id="PF12804"/>
    </source>
</evidence>
<dbReference type="Pfam" id="PF12804">
    <property type="entry name" value="NTP_transf_3"/>
    <property type="match status" value="1"/>
</dbReference>
<reference evidence="2" key="1">
    <citation type="submission" date="2018-06" db="EMBL/GenBank/DDBJ databases">
        <authorList>
            <person name="Zhirakovskaya E."/>
        </authorList>
    </citation>
    <scope>NUCLEOTIDE SEQUENCE</scope>
</reference>
<dbReference type="InterPro" id="IPR025877">
    <property type="entry name" value="MobA-like_NTP_Trfase"/>
</dbReference>
<dbReference type="GO" id="GO:0061602">
    <property type="term" value="F:molybdenum cofactor cytidylyltransferase activity"/>
    <property type="evidence" value="ECO:0007669"/>
    <property type="project" value="UniProtKB-EC"/>
</dbReference>